<name>A0A5B8A3C8_9BACT</name>
<organism evidence="4 5">
    <name type="scientific">Hymenobacter jejuensis</name>
    <dbReference type="NCBI Taxonomy" id="2502781"/>
    <lineage>
        <taxon>Bacteria</taxon>
        <taxon>Pseudomonadati</taxon>
        <taxon>Bacteroidota</taxon>
        <taxon>Cytophagia</taxon>
        <taxon>Cytophagales</taxon>
        <taxon>Hymenobacteraceae</taxon>
        <taxon>Hymenobacter</taxon>
    </lineage>
</organism>
<keyword evidence="5" id="KW-1185">Reference proteome</keyword>
<feature type="transmembrane region" description="Helical" evidence="2">
    <location>
        <begin position="12"/>
        <end position="32"/>
    </location>
</feature>
<proteinExistence type="predicted"/>
<dbReference type="EMBL" id="CP040896">
    <property type="protein sequence ID" value="QDA61176.1"/>
    <property type="molecule type" value="Genomic_DNA"/>
</dbReference>
<dbReference type="InterPro" id="IPR011761">
    <property type="entry name" value="ATP-grasp"/>
</dbReference>
<evidence type="ECO:0000256" key="1">
    <source>
        <dbReference type="PROSITE-ProRule" id="PRU00409"/>
    </source>
</evidence>
<dbReference type="PROSITE" id="PS50975">
    <property type="entry name" value="ATP_GRASP"/>
    <property type="match status" value="1"/>
</dbReference>
<keyword evidence="2" id="KW-0812">Transmembrane</keyword>
<feature type="domain" description="ATP-grasp" evidence="3">
    <location>
        <begin position="157"/>
        <end position="332"/>
    </location>
</feature>
<reference evidence="4 5" key="1">
    <citation type="submission" date="2019-06" db="EMBL/GenBank/DDBJ databases">
        <authorList>
            <person name="Srinivasan S."/>
        </authorList>
    </citation>
    <scope>NUCLEOTIDE SEQUENCE [LARGE SCALE GENOMIC DNA]</scope>
    <source>
        <strain evidence="4 5">17J68-5</strain>
    </source>
</reference>
<accession>A0A5B8A3C8</accession>
<dbReference type="GO" id="GO:0046872">
    <property type="term" value="F:metal ion binding"/>
    <property type="evidence" value="ECO:0007669"/>
    <property type="project" value="InterPro"/>
</dbReference>
<evidence type="ECO:0000256" key="2">
    <source>
        <dbReference type="SAM" id="Phobius"/>
    </source>
</evidence>
<evidence type="ECO:0000313" key="5">
    <source>
        <dbReference type="Proteomes" id="UP000305398"/>
    </source>
</evidence>
<keyword evidence="1" id="KW-0067">ATP-binding</keyword>
<keyword evidence="2" id="KW-0472">Membrane</keyword>
<dbReference type="AlphaFoldDB" id="A0A5B8A3C8"/>
<dbReference type="GO" id="GO:0005524">
    <property type="term" value="F:ATP binding"/>
    <property type="evidence" value="ECO:0007669"/>
    <property type="project" value="UniProtKB-UniRule"/>
</dbReference>
<evidence type="ECO:0000313" key="4">
    <source>
        <dbReference type="EMBL" id="QDA61176.1"/>
    </source>
</evidence>
<dbReference type="Proteomes" id="UP000305398">
    <property type="component" value="Chromosome"/>
</dbReference>
<dbReference type="OrthoDB" id="583309at2"/>
<dbReference type="GO" id="GO:0005737">
    <property type="term" value="C:cytoplasm"/>
    <property type="evidence" value="ECO:0007669"/>
    <property type="project" value="TreeGrafter"/>
</dbReference>
<dbReference type="KEGG" id="hyj:FHG12_14170"/>
<evidence type="ECO:0000259" key="3">
    <source>
        <dbReference type="PROSITE" id="PS50975"/>
    </source>
</evidence>
<dbReference type="SUPFAM" id="SSF56059">
    <property type="entry name" value="Glutathione synthetase ATP-binding domain-like"/>
    <property type="match status" value="1"/>
</dbReference>
<dbReference type="PANTHER" id="PTHR21621:SF0">
    <property type="entry name" value="BETA-CITRYLGLUTAMATE SYNTHASE B-RELATED"/>
    <property type="match status" value="1"/>
</dbReference>
<dbReference type="GO" id="GO:0018169">
    <property type="term" value="F:ribosomal S6-glutamic acid ligase activity"/>
    <property type="evidence" value="ECO:0007669"/>
    <property type="project" value="TreeGrafter"/>
</dbReference>
<dbReference type="InterPro" id="IPR013651">
    <property type="entry name" value="ATP-grasp_RimK-type"/>
</dbReference>
<dbReference type="Gene3D" id="3.30.470.20">
    <property type="entry name" value="ATP-grasp fold, B domain"/>
    <property type="match status" value="1"/>
</dbReference>
<dbReference type="PANTHER" id="PTHR21621">
    <property type="entry name" value="RIBOSOMAL PROTEIN S6 MODIFICATION PROTEIN"/>
    <property type="match status" value="1"/>
</dbReference>
<keyword evidence="1" id="KW-0547">Nucleotide-binding</keyword>
<keyword evidence="2" id="KW-1133">Transmembrane helix</keyword>
<protein>
    <recommendedName>
        <fullName evidence="3">ATP-grasp domain-containing protein</fullName>
    </recommendedName>
</protein>
<dbReference type="Pfam" id="PF08443">
    <property type="entry name" value="RimK"/>
    <property type="match status" value="1"/>
</dbReference>
<dbReference type="GO" id="GO:0009432">
    <property type="term" value="P:SOS response"/>
    <property type="evidence" value="ECO:0007669"/>
    <property type="project" value="TreeGrafter"/>
</dbReference>
<gene>
    <name evidence="4" type="ORF">FHG12_14170</name>
</gene>
<sequence>MRCLCGIRQKSLAPVRFGFLLTACSMILIAGIPSEEPVARVIESAENLGIAHVVFSQRDALHYELQVDFSGQQLRAELRLGGQRIDLMQLQGVYFRMMDSASLPENRAVAPFGLPAPKLQRLRFVNDLFAQLADVLPCRVLNRPHHMGSNFSKLYQLAFIREAGLEVPASLLTNEPEAVADFEDVHGPLIYKSISGVRSIVKPLTIDEKSRLHHLRSLPTQFQECLQGHNVRVHVVGDALFAARISSESVDYRYASHDGNRTTMQPVDLPQDVAEKCSRLARALRLPLCGIDLFETEGGDFFCFEANPCPGYSYFQNEAGLPISDAIVRYLEYGTAQAPNGANN</sequence>